<organism evidence="3 4">
    <name type="scientific">Aquilutibacter rugosus</name>
    <dbReference type="NCBI Taxonomy" id="3115820"/>
    <lineage>
        <taxon>Bacteria</taxon>
        <taxon>Pseudomonadati</taxon>
        <taxon>Pseudomonadota</taxon>
        <taxon>Gammaproteobacteria</taxon>
        <taxon>Lysobacterales</taxon>
        <taxon>Lysobacteraceae</taxon>
        <taxon>Aquilutibacter</taxon>
    </lineage>
</organism>
<dbReference type="EMBL" id="JAZHBO010000002">
    <property type="protein sequence ID" value="MEF2155872.1"/>
    <property type="molecule type" value="Genomic_DNA"/>
</dbReference>
<proteinExistence type="inferred from homology"/>
<dbReference type="InterPro" id="IPR003423">
    <property type="entry name" value="OMP_efflux"/>
</dbReference>
<evidence type="ECO:0000313" key="4">
    <source>
        <dbReference type="Proteomes" id="UP001356170"/>
    </source>
</evidence>
<reference evidence="3 4" key="1">
    <citation type="submission" date="2024-01" db="EMBL/GenBank/DDBJ databases">
        <title>Novel species of the genus Luteimonas isolated from rivers.</title>
        <authorList>
            <person name="Lu H."/>
        </authorList>
    </citation>
    <scope>NUCLEOTIDE SEQUENCE [LARGE SCALE GENOMIC DNA]</scope>
    <source>
        <strain evidence="3 4">FXH3W</strain>
    </source>
</reference>
<dbReference type="SUPFAM" id="SSF56954">
    <property type="entry name" value="Outer membrane efflux proteins (OEP)"/>
    <property type="match status" value="1"/>
</dbReference>
<evidence type="ECO:0000256" key="2">
    <source>
        <dbReference type="RuleBase" id="RU362097"/>
    </source>
</evidence>
<keyword evidence="2" id="KW-0812">Transmembrane</keyword>
<keyword evidence="4" id="KW-1185">Reference proteome</keyword>
<dbReference type="PANTHER" id="PTHR30203">
    <property type="entry name" value="OUTER MEMBRANE CATION EFFLUX PROTEIN"/>
    <property type="match status" value="1"/>
</dbReference>
<comment type="similarity">
    <text evidence="1 2">Belongs to the outer membrane factor (OMF) (TC 1.B.17) family.</text>
</comment>
<dbReference type="PANTHER" id="PTHR30203:SF32">
    <property type="entry name" value="CATION EFFLUX SYSTEM PROTEIN CUSC"/>
    <property type="match status" value="1"/>
</dbReference>
<dbReference type="NCBIfam" id="TIGR01845">
    <property type="entry name" value="outer_NodT"/>
    <property type="match status" value="1"/>
</dbReference>
<evidence type="ECO:0000313" key="3">
    <source>
        <dbReference type="EMBL" id="MEF2155872.1"/>
    </source>
</evidence>
<dbReference type="Gene3D" id="1.20.1600.10">
    <property type="entry name" value="Outer membrane efflux proteins (OEP)"/>
    <property type="match status" value="1"/>
</dbReference>
<gene>
    <name evidence="3" type="ORF">V3390_06440</name>
</gene>
<keyword evidence="2" id="KW-0472">Membrane</keyword>
<dbReference type="Proteomes" id="UP001356170">
    <property type="component" value="Unassembled WGS sequence"/>
</dbReference>
<feature type="signal peptide" evidence="2">
    <location>
        <begin position="1"/>
        <end position="19"/>
    </location>
</feature>
<dbReference type="PROSITE" id="PS51257">
    <property type="entry name" value="PROKAR_LIPOPROTEIN"/>
    <property type="match status" value="1"/>
</dbReference>
<accession>A0ABU7V214</accession>
<evidence type="ECO:0000256" key="1">
    <source>
        <dbReference type="ARBA" id="ARBA00007613"/>
    </source>
</evidence>
<keyword evidence="2" id="KW-1134">Transmembrane beta strand</keyword>
<keyword evidence="2" id="KW-0564">Palmitate</keyword>
<dbReference type="RefSeq" id="WP_331703857.1">
    <property type="nucleotide sequence ID" value="NZ_JAZHBO010000002.1"/>
</dbReference>
<comment type="subcellular location">
    <subcellularLocation>
        <location evidence="2">Cell outer membrane</location>
        <topology evidence="2">Lipid-anchor</topology>
    </subcellularLocation>
</comment>
<keyword evidence="2" id="KW-0449">Lipoprotein</keyword>
<protein>
    <submittedName>
        <fullName evidence="3">Efflux transporter outer membrane subunit</fullName>
    </submittedName>
</protein>
<sequence length="460" mass="48686">MRKSLSLAVALSLSLTACAGLAPQRQAPPATGEATVQAVVPSSFAAVPGDNAVIGLAADLPWSTYFADPQLRDLIDRALRNNRDLRMAVINVEKARAQVRIARSPLVPSVNVGSQASIGPGDDTYQTGANAAYELDLFGKLRNQSAAAQESLLSQEQNARSAKSALVSQIAQLYLTTLADRAQLALATSTLKANQGTLDLVDKRHTVGVASGLELAQARSQVESARNSQAQYRGQVEQDENLLTLLVGEPVAADSIQGGWSSNLVVAPPIPAGLSSTALLRRPDIMAAEYGLRAAHANVAAARAAFFPSISLTGSAGVGGTELSDLVSGKFLWNFVPQISLPIFNGGALQGQYAVSKADQDLALASYEKAIQSGFREVADGLDLLRTQEQQVSAQTNLVRAVARTHELTNIRYRHGYDGYLSVLDAQRSLYQAQSALISTQLLAQINRIKLYQALGGGSL</sequence>
<keyword evidence="2" id="KW-0732">Signal</keyword>
<feature type="chain" id="PRO_5044954766" evidence="2">
    <location>
        <begin position="20"/>
        <end position="460"/>
    </location>
</feature>
<name>A0ABU7V214_9GAMM</name>
<dbReference type="Pfam" id="PF02321">
    <property type="entry name" value="OEP"/>
    <property type="match status" value="2"/>
</dbReference>
<comment type="caution">
    <text evidence="3">The sequence shown here is derived from an EMBL/GenBank/DDBJ whole genome shotgun (WGS) entry which is preliminary data.</text>
</comment>
<dbReference type="Gene3D" id="2.20.200.10">
    <property type="entry name" value="Outer membrane efflux proteins (OEP)"/>
    <property type="match status" value="1"/>
</dbReference>
<dbReference type="InterPro" id="IPR010131">
    <property type="entry name" value="MdtP/NodT-like"/>
</dbReference>